<keyword evidence="4" id="KW-0472">Membrane</keyword>
<gene>
    <name evidence="6" type="ORF">SAMN04487819_11927</name>
</gene>
<keyword evidence="2" id="KW-0812">Transmembrane</keyword>
<dbReference type="EMBL" id="FOMZ01000019">
    <property type="protein sequence ID" value="SFE63415.1"/>
    <property type="molecule type" value="Genomic_DNA"/>
</dbReference>
<evidence type="ECO:0000256" key="2">
    <source>
        <dbReference type="ARBA" id="ARBA00022692"/>
    </source>
</evidence>
<name>A0A1I2C5F2_9ACTN</name>
<keyword evidence="3" id="KW-1133">Transmembrane helix</keyword>
<organism evidence="6 7">
    <name type="scientific">Actinopolyspora alba</name>
    <dbReference type="NCBI Taxonomy" id="673379"/>
    <lineage>
        <taxon>Bacteria</taxon>
        <taxon>Bacillati</taxon>
        <taxon>Actinomycetota</taxon>
        <taxon>Actinomycetes</taxon>
        <taxon>Actinopolysporales</taxon>
        <taxon>Actinopolysporaceae</taxon>
        <taxon>Actinopolyspora</taxon>
        <taxon>Actinopolyspora alba group</taxon>
    </lineage>
</organism>
<evidence type="ECO:0000256" key="1">
    <source>
        <dbReference type="ARBA" id="ARBA00004127"/>
    </source>
</evidence>
<evidence type="ECO:0000313" key="7">
    <source>
        <dbReference type="Proteomes" id="UP000198716"/>
    </source>
</evidence>
<evidence type="ECO:0000256" key="3">
    <source>
        <dbReference type="ARBA" id="ARBA00022989"/>
    </source>
</evidence>
<keyword evidence="7" id="KW-1185">Reference proteome</keyword>
<sequence>MHEPGHEDGFDAEGLEATLENVERLTAFGTLISSLEYLAAGKSFADDDLLSWDVARTRHKALAGRVGDLLTPLMKSPGINVVFAARAAGSIVLLVPRAPSAAKTTATAVLTASNYALHLRTPYGSDGSEHISMITYTSLLASRLARSDERAQQACMHFIALQSCLSYGVAGISKLVSPVWRNGTAVRDIFRTHMYGHSRVYELLKSKPWAARLLAWVTITGETGFPLVLVAPKPVARGILASGLSFHGGNAVFMGLNRFLWAFLGTYPAVAYTSRNLGPIRGRSKSRLVARLTGSKR</sequence>
<feature type="domain" description="HTTM-like" evidence="5">
    <location>
        <begin position="7"/>
        <end position="275"/>
    </location>
</feature>
<evidence type="ECO:0000256" key="4">
    <source>
        <dbReference type="ARBA" id="ARBA00023136"/>
    </source>
</evidence>
<proteinExistence type="predicted"/>
<dbReference type="RefSeq" id="WP_217641869.1">
    <property type="nucleotide sequence ID" value="NZ_FOMZ01000019.1"/>
</dbReference>
<dbReference type="AlphaFoldDB" id="A0A1I2C5F2"/>
<dbReference type="SMART" id="SM00752">
    <property type="entry name" value="HTTM"/>
    <property type="match status" value="1"/>
</dbReference>
<evidence type="ECO:0000259" key="5">
    <source>
        <dbReference type="SMART" id="SM00752"/>
    </source>
</evidence>
<accession>A0A1I2C5F2</accession>
<dbReference type="InterPro" id="IPR011020">
    <property type="entry name" value="HTTM-like"/>
</dbReference>
<dbReference type="Proteomes" id="UP000198716">
    <property type="component" value="Unassembled WGS sequence"/>
</dbReference>
<reference evidence="7" key="1">
    <citation type="submission" date="2016-10" db="EMBL/GenBank/DDBJ databases">
        <authorList>
            <person name="Varghese N."/>
            <person name="Submissions S."/>
        </authorList>
    </citation>
    <scope>NUCLEOTIDE SEQUENCE [LARGE SCALE GENOMIC DNA]</scope>
    <source>
        <strain evidence="7">DSM 45004</strain>
    </source>
</reference>
<evidence type="ECO:0000313" key="6">
    <source>
        <dbReference type="EMBL" id="SFE63415.1"/>
    </source>
</evidence>
<comment type="subcellular location">
    <subcellularLocation>
        <location evidence="1">Endomembrane system</location>
        <topology evidence="1">Multi-pass membrane protein</topology>
    </subcellularLocation>
</comment>
<protein>
    <recommendedName>
        <fullName evidence="5">HTTM-like domain-containing protein</fullName>
    </recommendedName>
</protein>
<dbReference type="GO" id="GO:0012505">
    <property type="term" value="C:endomembrane system"/>
    <property type="evidence" value="ECO:0007669"/>
    <property type="project" value="UniProtKB-SubCell"/>
</dbReference>